<gene>
    <name evidence="1" type="ORF">VNI00_009108</name>
</gene>
<dbReference type="EMBL" id="JAYKXP010000032">
    <property type="protein sequence ID" value="KAK7041819.1"/>
    <property type="molecule type" value="Genomic_DNA"/>
</dbReference>
<evidence type="ECO:0000313" key="1">
    <source>
        <dbReference type="EMBL" id="KAK7041819.1"/>
    </source>
</evidence>
<dbReference type="Proteomes" id="UP001383192">
    <property type="component" value="Unassembled WGS sequence"/>
</dbReference>
<reference evidence="1 2" key="1">
    <citation type="submission" date="2024-01" db="EMBL/GenBank/DDBJ databases">
        <title>A draft genome for a cacao thread blight-causing isolate of Paramarasmius palmivorus.</title>
        <authorList>
            <person name="Baruah I.K."/>
            <person name="Bukari Y."/>
            <person name="Amoako-Attah I."/>
            <person name="Meinhardt L.W."/>
            <person name="Bailey B.A."/>
            <person name="Cohen S.P."/>
        </authorList>
    </citation>
    <scope>NUCLEOTIDE SEQUENCE [LARGE SCALE GENOMIC DNA]</scope>
    <source>
        <strain evidence="1 2">GH-12</strain>
    </source>
</reference>
<accession>A0AAW0CP61</accession>
<dbReference type="AlphaFoldDB" id="A0AAW0CP61"/>
<name>A0AAW0CP61_9AGAR</name>
<comment type="caution">
    <text evidence="1">The sequence shown here is derived from an EMBL/GenBank/DDBJ whole genome shotgun (WGS) entry which is preliminary data.</text>
</comment>
<evidence type="ECO:0000313" key="2">
    <source>
        <dbReference type="Proteomes" id="UP001383192"/>
    </source>
</evidence>
<protein>
    <submittedName>
        <fullName evidence="1">Uncharacterized protein</fullName>
    </submittedName>
</protein>
<proteinExistence type="predicted"/>
<organism evidence="1 2">
    <name type="scientific">Paramarasmius palmivorus</name>
    <dbReference type="NCBI Taxonomy" id="297713"/>
    <lineage>
        <taxon>Eukaryota</taxon>
        <taxon>Fungi</taxon>
        <taxon>Dikarya</taxon>
        <taxon>Basidiomycota</taxon>
        <taxon>Agaricomycotina</taxon>
        <taxon>Agaricomycetes</taxon>
        <taxon>Agaricomycetidae</taxon>
        <taxon>Agaricales</taxon>
        <taxon>Marasmiineae</taxon>
        <taxon>Marasmiaceae</taxon>
        <taxon>Paramarasmius</taxon>
    </lineage>
</organism>
<sequence>MPILEEILDPCTGDSQTPDAPSNMAIIKGSSNFTIAGSHLSNVVGPQNNTIYHGNINVQQVNQDYKERQLTLWDEFTRVPTGQLYITKTWCTADVKDPDHSRWKKRGRRDIDAKRTINTARIGNSEYLHIGYSGVDAAEVGRLASIFGTAFNGSCSYRFMAEILSGFPVQAFGYQSWTLEAYETIQALHTKQGFDPISTALARSLGLPYHELEIINPESGRFEYINDGEDWTDDEQSTTYSDDTEYWSTDSDNSIQASTLLQDQDSMDVDEPSVPSTFEDLDSMKVDVQLSDAMDIDQDGGWGHHTVASQGIQEVEMLSISTDPSHFITF</sequence>
<keyword evidence="2" id="KW-1185">Reference proteome</keyword>